<feature type="transmembrane region" description="Helical" evidence="2">
    <location>
        <begin position="62"/>
        <end position="83"/>
    </location>
</feature>
<dbReference type="GO" id="GO:0016020">
    <property type="term" value="C:membrane"/>
    <property type="evidence" value="ECO:0007669"/>
    <property type="project" value="TreeGrafter"/>
</dbReference>
<dbReference type="Gene3D" id="3.40.50.1000">
    <property type="entry name" value="HAD superfamily/HAD-like"/>
    <property type="match status" value="1"/>
</dbReference>
<dbReference type="Proteomes" id="UP000011713">
    <property type="component" value="Unassembled WGS sequence"/>
</dbReference>
<evidence type="ECO:0000313" key="3">
    <source>
        <dbReference type="EnsemblProtists" id="HpaP802782"/>
    </source>
</evidence>
<keyword evidence="2" id="KW-1133">Transmembrane helix</keyword>
<dbReference type="STRING" id="559515.M4B923"/>
<evidence type="ECO:0000256" key="1">
    <source>
        <dbReference type="ARBA" id="ARBA00022967"/>
    </source>
</evidence>
<keyword evidence="1" id="KW-1278">Translocase</keyword>
<dbReference type="HOGENOM" id="CLU_1879394_0_0_1"/>
<dbReference type="InParanoid" id="M4B923"/>
<dbReference type="InterPro" id="IPR023214">
    <property type="entry name" value="HAD_sf"/>
</dbReference>
<evidence type="ECO:0000313" key="4">
    <source>
        <dbReference type="Proteomes" id="UP000011713"/>
    </source>
</evidence>
<keyword evidence="2" id="KW-0472">Membrane</keyword>
<sequence>MVCDGINDSPALAQVDFVIVLGNGTEIAVETAGMVFMKANLFDVIPAIHLFRTICARIRLNYVWALCYNCLLTLLAPGVLYPYGFTIPLMFAGGTGATHWTTSVELLSPKAVLVVPRYLYANVQRKVNNKRQSSCW</sequence>
<dbReference type="GO" id="GO:0043682">
    <property type="term" value="F:P-type divalent copper transporter activity"/>
    <property type="evidence" value="ECO:0007669"/>
    <property type="project" value="TreeGrafter"/>
</dbReference>
<keyword evidence="4" id="KW-1185">Reference proteome</keyword>
<dbReference type="EnsemblProtists" id="HpaT802782">
    <property type="protein sequence ID" value="HpaP802782"/>
    <property type="gene ID" value="HpaG802782"/>
</dbReference>
<dbReference type="PANTHER" id="PTHR43520">
    <property type="entry name" value="ATP7, ISOFORM B"/>
    <property type="match status" value="1"/>
</dbReference>
<dbReference type="PANTHER" id="PTHR43520:SF8">
    <property type="entry name" value="P-TYPE CU(+) TRANSPORTER"/>
    <property type="match status" value="1"/>
</dbReference>
<evidence type="ECO:0008006" key="5">
    <source>
        <dbReference type="Google" id="ProtNLM"/>
    </source>
</evidence>
<proteinExistence type="predicted"/>
<keyword evidence="2" id="KW-0812">Transmembrane</keyword>
<accession>M4B923</accession>
<dbReference type="InterPro" id="IPR036412">
    <property type="entry name" value="HAD-like_sf"/>
</dbReference>
<dbReference type="SUPFAM" id="SSF56784">
    <property type="entry name" value="HAD-like"/>
    <property type="match status" value="1"/>
</dbReference>
<dbReference type="GO" id="GO:0005507">
    <property type="term" value="F:copper ion binding"/>
    <property type="evidence" value="ECO:0007669"/>
    <property type="project" value="TreeGrafter"/>
</dbReference>
<protein>
    <recommendedName>
        <fullName evidence="5">Cation-transporting P-type ATPase C-terminal domain-containing protein</fullName>
    </recommendedName>
</protein>
<dbReference type="GO" id="GO:0055070">
    <property type="term" value="P:copper ion homeostasis"/>
    <property type="evidence" value="ECO:0007669"/>
    <property type="project" value="TreeGrafter"/>
</dbReference>
<dbReference type="EMBL" id="JH598009">
    <property type="status" value="NOT_ANNOTATED_CDS"/>
    <property type="molecule type" value="Genomic_DNA"/>
</dbReference>
<reference evidence="3" key="2">
    <citation type="submission" date="2015-06" db="UniProtKB">
        <authorList>
            <consortium name="EnsemblProtists"/>
        </authorList>
    </citation>
    <scope>IDENTIFICATION</scope>
    <source>
        <strain evidence="3">Emoy2</strain>
    </source>
</reference>
<organism evidence="3 4">
    <name type="scientific">Hyaloperonospora arabidopsidis (strain Emoy2)</name>
    <name type="common">Downy mildew agent</name>
    <name type="synonym">Peronospora arabidopsidis</name>
    <dbReference type="NCBI Taxonomy" id="559515"/>
    <lineage>
        <taxon>Eukaryota</taxon>
        <taxon>Sar</taxon>
        <taxon>Stramenopiles</taxon>
        <taxon>Oomycota</taxon>
        <taxon>Peronosporomycetes</taxon>
        <taxon>Peronosporales</taxon>
        <taxon>Peronosporaceae</taxon>
        <taxon>Hyaloperonospora</taxon>
    </lineage>
</organism>
<dbReference type="eggNOG" id="KOG0207">
    <property type="taxonomic scope" value="Eukaryota"/>
</dbReference>
<dbReference type="VEuPathDB" id="FungiDB:HpaG802782"/>
<evidence type="ECO:0000256" key="2">
    <source>
        <dbReference type="SAM" id="Phobius"/>
    </source>
</evidence>
<reference evidence="4" key="1">
    <citation type="journal article" date="2010" name="Science">
        <title>Signatures of adaptation to obligate biotrophy in the Hyaloperonospora arabidopsidis genome.</title>
        <authorList>
            <person name="Baxter L."/>
            <person name="Tripathy S."/>
            <person name="Ishaque N."/>
            <person name="Boot N."/>
            <person name="Cabral A."/>
            <person name="Kemen E."/>
            <person name="Thines M."/>
            <person name="Ah-Fong A."/>
            <person name="Anderson R."/>
            <person name="Badejoko W."/>
            <person name="Bittner-Eddy P."/>
            <person name="Boore J.L."/>
            <person name="Chibucos M.C."/>
            <person name="Coates M."/>
            <person name="Dehal P."/>
            <person name="Delehaunty K."/>
            <person name="Dong S."/>
            <person name="Downton P."/>
            <person name="Dumas B."/>
            <person name="Fabro G."/>
            <person name="Fronick C."/>
            <person name="Fuerstenberg S.I."/>
            <person name="Fulton L."/>
            <person name="Gaulin E."/>
            <person name="Govers F."/>
            <person name="Hughes L."/>
            <person name="Humphray S."/>
            <person name="Jiang R.H."/>
            <person name="Judelson H."/>
            <person name="Kamoun S."/>
            <person name="Kyung K."/>
            <person name="Meijer H."/>
            <person name="Minx P."/>
            <person name="Morris P."/>
            <person name="Nelson J."/>
            <person name="Phuntumart V."/>
            <person name="Qutob D."/>
            <person name="Rehmany A."/>
            <person name="Rougon-Cardoso A."/>
            <person name="Ryden P."/>
            <person name="Torto-Alalibo T."/>
            <person name="Studholme D."/>
            <person name="Wang Y."/>
            <person name="Win J."/>
            <person name="Wood J."/>
            <person name="Clifton S.W."/>
            <person name="Rogers J."/>
            <person name="Van den Ackerveken G."/>
            <person name="Jones J.D."/>
            <person name="McDowell J.M."/>
            <person name="Beynon J."/>
            <person name="Tyler B.M."/>
        </authorList>
    </citation>
    <scope>NUCLEOTIDE SEQUENCE [LARGE SCALE GENOMIC DNA]</scope>
    <source>
        <strain evidence="4">Emoy2</strain>
    </source>
</reference>
<dbReference type="AlphaFoldDB" id="M4B923"/>
<name>M4B923_HYAAE</name>